<evidence type="ECO:0000313" key="5">
    <source>
        <dbReference type="Proteomes" id="UP001165568"/>
    </source>
</evidence>
<dbReference type="AlphaFoldDB" id="A0AA42C4S7"/>
<dbReference type="Proteomes" id="UP001165569">
    <property type="component" value="Unassembled WGS sequence"/>
</dbReference>
<accession>A0AA42C4S7</accession>
<organism evidence="3 6">
    <name type="scientific">Brenneria izbisi</name>
    <dbReference type="NCBI Taxonomy" id="2939450"/>
    <lineage>
        <taxon>Bacteria</taxon>
        <taxon>Pseudomonadati</taxon>
        <taxon>Pseudomonadota</taxon>
        <taxon>Gammaproteobacteria</taxon>
        <taxon>Enterobacterales</taxon>
        <taxon>Pectobacteriaceae</taxon>
        <taxon>Brenneria</taxon>
    </lineage>
</organism>
<evidence type="ECO:0000313" key="3">
    <source>
        <dbReference type="EMBL" id="MCV9880340.1"/>
    </source>
</evidence>
<keyword evidence="5" id="KW-1185">Reference proteome</keyword>
<dbReference type="Pfam" id="PF03886">
    <property type="entry name" value="ABC_trans_aux"/>
    <property type="match status" value="1"/>
</dbReference>
<evidence type="ECO:0000256" key="1">
    <source>
        <dbReference type="SAM" id="SignalP"/>
    </source>
</evidence>
<feature type="domain" description="ABC-type transport auxiliary lipoprotein component" evidence="2">
    <location>
        <begin position="25"/>
        <end position="180"/>
    </location>
</feature>
<proteinExistence type="predicted"/>
<dbReference type="NCBIfam" id="NF033620">
    <property type="entry name" value="pqiC"/>
    <property type="match status" value="1"/>
</dbReference>
<comment type="caution">
    <text evidence="3">The sequence shown here is derived from an EMBL/GenBank/DDBJ whole genome shotgun (WGS) entry which is preliminary data.</text>
</comment>
<protein>
    <submittedName>
        <fullName evidence="3">Membrane integrity-associated transporter subunit PqiC</fullName>
    </submittedName>
</protein>
<dbReference type="InterPro" id="IPR049736">
    <property type="entry name" value="PqiC"/>
</dbReference>
<feature type="chain" id="PRO_5041324196" evidence="1">
    <location>
        <begin position="23"/>
        <end position="193"/>
    </location>
</feature>
<reference evidence="3" key="1">
    <citation type="submission" date="2022-04" db="EMBL/GenBank/DDBJ databases">
        <title>Brenneria sp. isolated from walnut trees in Serbia.</title>
        <authorList>
            <person name="Gasic K."/>
            <person name="Zlatkovic N."/>
            <person name="Kuzmanovic N."/>
        </authorList>
    </citation>
    <scope>NUCLEOTIDE SEQUENCE</scope>
    <source>
        <strain evidence="4">KBI 423</strain>
        <strain evidence="3">KBI 447</strain>
    </source>
</reference>
<dbReference type="Gene3D" id="3.40.50.10610">
    <property type="entry name" value="ABC-type transport auxiliary lipoprotein component"/>
    <property type="match status" value="1"/>
</dbReference>
<evidence type="ECO:0000313" key="4">
    <source>
        <dbReference type="EMBL" id="MCV9883726.1"/>
    </source>
</evidence>
<dbReference type="EMBL" id="JAMPJT010000015">
    <property type="protein sequence ID" value="MCV9880340.1"/>
    <property type="molecule type" value="Genomic_DNA"/>
</dbReference>
<dbReference type="RefSeq" id="WP_264091413.1">
    <property type="nucleotide sequence ID" value="NZ_JAMPJT010000015.1"/>
</dbReference>
<name>A0AA42C4S7_9GAMM</name>
<dbReference type="Proteomes" id="UP001165568">
    <property type="component" value="Unassembled WGS sequence"/>
</dbReference>
<dbReference type="InterPro" id="IPR005586">
    <property type="entry name" value="ABC_trans_aux"/>
</dbReference>
<feature type="signal peptide" evidence="1">
    <location>
        <begin position="1"/>
        <end position="22"/>
    </location>
</feature>
<keyword evidence="1" id="KW-0732">Signal</keyword>
<gene>
    <name evidence="3" type="primary">pqiC</name>
    <name evidence="3" type="ORF">NC803_16000</name>
    <name evidence="4" type="ORF">NC856_15805</name>
</gene>
<evidence type="ECO:0000313" key="6">
    <source>
        <dbReference type="Proteomes" id="UP001165569"/>
    </source>
</evidence>
<evidence type="ECO:0000259" key="2">
    <source>
        <dbReference type="Pfam" id="PF03886"/>
    </source>
</evidence>
<dbReference type="PROSITE" id="PS51257">
    <property type="entry name" value="PROKAR_LIPOPROTEIN"/>
    <property type="match status" value="1"/>
</dbReference>
<dbReference type="SUPFAM" id="SSF159594">
    <property type="entry name" value="XCC0632-like"/>
    <property type="match status" value="1"/>
</dbReference>
<dbReference type="EMBL" id="JAMPJU010000015">
    <property type="protein sequence ID" value="MCV9883726.1"/>
    <property type="molecule type" value="Genomic_DNA"/>
</dbReference>
<sequence length="193" mass="20970">MMKAWTLAMVLFLSACSSSSQKSYYQLPVVSPAGSSGVTTANSRQLWLEHVSVADYLGNAGLVYQTSDVQYVIASDNLWASPLDQQLRQLLVTDLESRLPGWLVTAQPQGSEQSVLNVTVTAFHGRYDGNVVIRGEWVLNQSGEVIKRPFDIILPQPEDGYDALVKTLAQGWGQVAQSIAQSAAQSVDQSVVP</sequence>